<organism evidence="10 11">
    <name type="scientific">Desmophyllum pertusum</name>
    <dbReference type="NCBI Taxonomy" id="174260"/>
    <lineage>
        <taxon>Eukaryota</taxon>
        <taxon>Metazoa</taxon>
        <taxon>Cnidaria</taxon>
        <taxon>Anthozoa</taxon>
        <taxon>Hexacorallia</taxon>
        <taxon>Scleractinia</taxon>
        <taxon>Caryophylliina</taxon>
        <taxon>Caryophylliidae</taxon>
        <taxon>Desmophyllum</taxon>
    </lineage>
</organism>
<dbReference type="InterPro" id="IPR057927">
    <property type="entry name" value="RAD24-like_helical"/>
</dbReference>
<dbReference type="PANTHER" id="PTHR12172:SF0">
    <property type="entry name" value="CELL CYCLE CHECKPOINT PROTEIN RAD17"/>
    <property type="match status" value="1"/>
</dbReference>
<keyword evidence="5" id="KW-0067">ATP-binding</keyword>
<evidence type="ECO:0000256" key="5">
    <source>
        <dbReference type="ARBA" id="ARBA00022840"/>
    </source>
</evidence>
<evidence type="ECO:0000259" key="9">
    <source>
        <dbReference type="Pfam" id="PF25812"/>
    </source>
</evidence>
<dbReference type="GO" id="GO:0000077">
    <property type="term" value="P:DNA damage checkpoint signaling"/>
    <property type="evidence" value="ECO:0007669"/>
    <property type="project" value="TreeGrafter"/>
</dbReference>
<dbReference type="AlphaFoldDB" id="A0A9W9YWH4"/>
<sequence>MTVDDSYFLYKLFLQSLKRRNVPFHVCLQCTSKTFPHSGNNLKELNLSWKKPQTGKSKGTTSSLTGSKKRNTWIASSFSDFGEGKAKKTKQVNIDHSFTTGASQSVPQKLRKDEDLWLDKYKPESEPTSGAALLLTGSAGAGKTATIHVLATELGFEVQEWINPLSDTEADGEYSNWFNRSQSQVKQFQDFILRASKYPTLSIFNENNSDAVKKIILVEDLPNIFFRDATKLHEVLSAYQQKGRVPVVFIISDSHHGDSNVYKLLPKDVQHKLHIHNISFNPVAHTSLTKAMNRITSLEAQQSKSTFMIPSKETVELLAQNSGGDIRTAINGLQFSCLKDKSYTSRTRFNLAKKDERKTNKAKSRITKGDKKSKSVSASAEASQSSQMSSECLLYGKETDNNLESGTVTAIGGKDTALFLFRALGKILYCKRDPTLSDADLLPSHLSSYARNQLLFSPEEVLDRTHLSSDIFNLYLHQNYLEFFADIDDVVSISEHFSDADYMTKEWMAQISFLQVIGNFRKSKSPFRGAPDTLDEKDCGSGSDDADDILPVHNPKGL</sequence>
<keyword evidence="11" id="KW-1185">Reference proteome</keyword>
<evidence type="ECO:0000256" key="1">
    <source>
        <dbReference type="ARBA" id="ARBA00004123"/>
    </source>
</evidence>
<dbReference type="GO" id="GO:0005634">
    <property type="term" value="C:nucleus"/>
    <property type="evidence" value="ECO:0007669"/>
    <property type="project" value="UniProtKB-SubCell"/>
</dbReference>
<dbReference type="EMBL" id="MU826856">
    <property type="protein sequence ID" value="KAJ7370788.1"/>
    <property type="molecule type" value="Genomic_DNA"/>
</dbReference>
<keyword evidence="7" id="KW-0131">Cell cycle</keyword>
<evidence type="ECO:0000256" key="8">
    <source>
        <dbReference type="SAM" id="MobiDB-lite"/>
    </source>
</evidence>
<dbReference type="PANTHER" id="PTHR12172">
    <property type="entry name" value="CELL CYCLE CHECKPOINT PROTEIN RAD17"/>
    <property type="match status" value="1"/>
</dbReference>
<feature type="compositionally biased region" description="Low complexity" evidence="8">
    <location>
        <begin position="375"/>
        <end position="384"/>
    </location>
</feature>
<keyword evidence="4" id="KW-0227">DNA damage</keyword>
<dbReference type="GO" id="GO:0003689">
    <property type="term" value="F:DNA clamp loader activity"/>
    <property type="evidence" value="ECO:0007669"/>
    <property type="project" value="TreeGrafter"/>
</dbReference>
<dbReference type="Pfam" id="PF03215">
    <property type="entry name" value="Rad17"/>
    <property type="match status" value="1"/>
</dbReference>
<comment type="caution">
    <text evidence="10">The sequence shown here is derived from an EMBL/GenBank/DDBJ whole genome shotgun (WGS) entry which is preliminary data.</text>
</comment>
<evidence type="ECO:0000313" key="11">
    <source>
        <dbReference type="Proteomes" id="UP001163046"/>
    </source>
</evidence>
<dbReference type="GO" id="GO:0003682">
    <property type="term" value="F:chromatin binding"/>
    <property type="evidence" value="ECO:0007669"/>
    <property type="project" value="TreeGrafter"/>
</dbReference>
<dbReference type="SUPFAM" id="SSF52540">
    <property type="entry name" value="P-loop containing nucleoside triphosphate hydrolases"/>
    <property type="match status" value="1"/>
</dbReference>
<feature type="region of interest" description="Disordered" evidence="8">
    <location>
        <begin position="349"/>
        <end position="384"/>
    </location>
</feature>
<evidence type="ECO:0000256" key="3">
    <source>
        <dbReference type="ARBA" id="ARBA00022741"/>
    </source>
</evidence>
<reference evidence="10" key="1">
    <citation type="submission" date="2023-01" db="EMBL/GenBank/DDBJ databases">
        <title>Genome assembly of the deep-sea coral Lophelia pertusa.</title>
        <authorList>
            <person name="Herrera S."/>
            <person name="Cordes E."/>
        </authorList>
    </citation>
    <scope>NUCLEOTIDE SEQUENCE</scope>
    <source>
        <strain evidence="10">USNM1676648</strain>
        <tissue evidence="10">Polyp</tissue>
    </source>
</reference>
<dbReference type="InterPro" id="IPR004582">
    <property type="entry name" value="Checkpoint_prot_Rad17_Rad24"/>
</dbReference>
<gene>
    <name evidence="10" type="primary">RAD17</name>
    <name evidence="10" type="ORF">OS493_029778</name>
</gene>
<evidence type="ECO:0000256" key="2">
    <source>
        <dbReference type="ARBA" id="ARBA00006168"/>
    </source>
</evidence>
<feature type="region of interest" description="Disordered" evidence="8">
    <location>
        <begin position="527"/>
        <end position="558"/>
    </location>
</feature>
<evidence type="ECO:0000313" key="10">
    <source>
        <dbReference type="EMBL" id="KAJ7370788.1"/>
    </source>
</evidence>
<name>A0A9W9YWH4_9CNID</name>
<evidence type="ECO:0000256" key="7">
    <source>
        <dbReference type="ARBA" id="ARBA00023306"/>
    </source>
</evidence>
<dbReference type="OrthoDB" id="10265971at2759"/>
<dbReference type="InterPro" id="IPR027417">
    <property type="entry name" value="P-loop_NTPase"/>
</dbReference>
<accession>A0A9W9YWH4</accession>
<keyword evidence="6" id="KW-0539">Nucleus</keyword>
<dbReference type="GO" id="GO:0005524">
    <property type="term" value="F:ATP binding"/>
    <property type="evidence" value="ECO:0007669"/>
    <property type="project" value="UniProtKB-KW"/>
</dbReference>
<dbReference type="Pfam" id="PF25812">
    <property type="entry name" value="RAD24_helical"/>
    <property type="match status" value="1"/>
</dbReference>
<dbReference type="Proteomes" id="UP001163046">
    <property type="component" value="Unassembled WGS sequence"/>
</dbReference>
<dbReference type="GO" id="GO:0033314">
    <property type="term" value="P:mitotic DNA replication checkpoint signaling"/>
    <property type="evidence" value="ECO:0007669"/>
    <property type="project" value="TreeGrafter"/>
</dbReference>
<feature type="domain" description="Checkpoint protein RAD24-like helical bundle" evidence="9">
    <location>
        <begin position="417"/>
        <end position="524"/>
    </location>
</feature>
<keyword evidence="3" id="KW-0547">Nucleotide-binding</keyword>
<protein>
    <submittedName>
        <fullName evidence="10">Cell cycle checkpoint protein rad17</fullName>
    </submittedName>
</protein>
<dbReference type="GO" id="GO:0006281">
    <property type="term" value="P:DNA repair"/>
    <property type="evidence" value="ECO:0007669"/>
    <property type="project" value="InterPro"/>
</dbReference>
<evidence type="ECO:0000256" key="4">
    <source>
        <dbReference type="ARBA" id="ARBA00022763"/>
    </source>
</evidence>
<comment type="similarity">
    <text evidence="2">Belongs to the rad17/RAD24 family.</text>
</comment>
<proteinExistence type="inferred from homology"/>
<comment type="subcellular location">
    <subcellularLocation>
        <location evidence="1">Nucleus</location>
    </subcellularLocation>
</comment>
<dbReference type="Gene3D" id="3.40.50.300">
    <property type="entry name" value="P-loop containing nucleotide triphosphate hydrolases"/>
    <property type="match status" value="1"/>
</dbReference>
<evidence type="ECO:0000256" key="6">
    <source>
        <dbReference type="ARBA" id="ARBA00023242"/>
    </source>
</evidence>